<proteinExistence type="predicted"/>
<protein>
    <submittedName>
        <fullName evidence="2">Uncharacterized protein</fullName>
    </submittedName>
</protein>
<dbReference type="AlphaFoldDB" id="A0A7M5XB27"/>
<evidence type="ECO:0000256" key="1">
    <source>
        <dbReference type="SAM" id="SignalP"/>
    </source>
</evidence>
<feature type="chain" id="PRO_5029908444" evidence="1">
    <location>
        <begin position="22"/>
        <end position="360"/>
    </location>
</feature>
<dbReference type="PANTHER" id="PTHR36893:SF1">
    <property type="entry name" value="BULB-TYPE LECTIN DOMAIN-CONTAINING PROTEIN"/>
    <property type="match status" value="1"/>
</dbReference>
<organism evidence="2 3">
    <name type="scientific">Clytia hemisphaerica</name>
    <dbReference type="NCBI Taxonomy" id="252671"/>
    <lineage>
        <taxon>Eukaryota</taxon>
        <taxon>Metazoa</taxon>
        <taxon>Cnidaria</taxon>
        <taxon>Hydrozoa</taxon>
        <taxon>Hydroidolina</taxon>
        <taxon>Leptothecata</taxon>
        <taxon>Obeliida</taxon>
        <taxon>Clytiidae</taxon>
        <taxon>Clytia</taxon>
    </lineage>
</organism>
<name>A0A7M5XB27_9CNID</name>
<dbReference type="RefSeq" id="XP_066932518.1">
    <property type="nucleotide sequence ID" value="XM_067076417.1"/>
</dbReference>
<feature type="signal peptide" evidence="1">
    <location>
        <begin position="1"/>
        <end position="21"/>
    </location>
</feature>
<evidence type="ECO:0000313" key="2">
    <source>
        <dbReference type="EnsemblMetazoa" id="CLYHEMP020440.1"/>
    </source>
</evidence>
<dbReference type="EnsemblMetazoa" id="CLYHEMT020440.1">
    <property type="protein sequence ID" value="CLYHEMP020440.1"/>
    <property type="gene ID" value="CLYHEMG020440"/>
</dbReference>
<reference evidence="2" key="1">
    <citation type="submission" date="2021-01" db="UniProtKB">
        <authorList>
            <consortium name="EnsemblMetazoa"/>
        </authorList>
    </citation>
    <scope>IDENTIFICATION</scope>
</reference>
<dbReference type="OrthoDB" id="9988222at2759"/>
<sequence length="360" mass="40697">MKTSLLLLSLLFVVTTRSAYGSWHKYNHGVKNLISGMASMPSSTTKLFGVGLNGHLWERIWSSNSWHWVDHWVPPGMLLSGDKLESTPCVIRDGKLFVVSKKGRLWERHWGNGQWNWVFHGRPLNFNRQRVNLDPTKCVASRGNNMDRVFARGTDGEIYQLRWVPGLFGGWRWRAHFRPNGAGIRIVSGGFDVGMTGTHLYAIANNGQLYRFRLGQNNAQFLWENSFGRPSFTNLRSLSVSTRNGVTRVLVVSVRNQVHTWSGNPFSFSVGSRPNGVHSFGPAIILSKEFQHTCRGNAETMVMVRTPHTIYSMTLPGFAFTQVGSNHRPFIDEVPAVLQNPRCPKVFVVTNHGELVEFFV</sequence>
<accession>A0A7M5XB27</accession>
<keyword evidence="1" id="KW-0732">Signal</keyword>
<dbReference type="Proteomes" id="UP000594262">
    <property type="component" value="Unplaced"/>
</dbReference>
<dbReference type="GeneID" id="136820230"/>
<evidence type="ECO:0000313" key="3">
    <source>
        <dbReference type="Proteomes" id="UP000594262"/>
    </source>
</evidence>
<dbReference type="Gene3D" id="2.120.10.70">
    <property type="entry name" value="Fucose-specific lectin"/>
    <property type="match status" value="1"/>
</dbReference>
<dbReference type="SUPFAM" id="SSF89372">
    <property type="entry name" value="Fucose-specific lectin"/>
    <property type="match status" value="1"/>
</dbReference>
<keyword evidence="3" id="KW-1185">Reference proteome</keyword>
<dbReference type="PANTHER" id="PTHR36893">
    <property type="entry name" value="OS01G0275950 PROTEIN"/>
    <property type="match status" value="1"/>
</dbReference>